<dbReference type="InterPro" id="IPR002541">
    <property type="entry name" value="Cyt_c_assembly"/>
</dbReference>
<dbReference type="Pfam" id="PF01578">
    <property type="entry name" value="Cytochrom_C_asm"/>
    <property type="match status" value="1"/>
</dbReference>
<keyword evidence="1" id="KW-0812">Transmembrane</keyword>
<comment type="caution">
    <text evidence="3">The sequence shown here is derived from an EMBL/GenBank/DDBJ whole genome shotgun (WGS) entry which is preliminary data.</text>
</comment>
<keyword evidence="1" id="KW-0472">Membrane</keyword>
<feature type="domain" description="Cytochrome c assembly protein" evidence="2">
    <location>
        <begin position="41"/>
        <end position="262"/>
    </location>
</feature>
<organism evidence="3 4">
    <name type="scientific">Halomonas urumqiensis</name>
    <dbReference type="NCBI Taxonomy" id="1684789"/>
    <lineage>
        <taxon>Bacteria</taxon>
        <taxon>Pseudomonadati</taxon>
        <taxon>Pseudomonadota</taxon>
        <taxon>Gammaproteobacteria</taxon>
        <taxon>Oceanospirillales</taxon>
        <taxon>Halomonadaceae</taxon>
        <taxon>Halomonas</taxon>
    </lineage>
</organism>
<dbReference type="GO" id="GO:0017004">
    <property type="term" value="P:cytochrome complex assembly"/>
    <property type="evidence" value="ECO:0007669"/>
    <property type="project" value="InterPro"/>
</dbReference>
<keyword evidence="4" id="KW-1185">Reference proteome</keyword>
<evidence type="ECO:0000313" key="4">
    <source>
        <dbReference type="Proteomes" id="UP000235547"/>
    </source>
</evidence>
<dbReference type="InterPro" id="IPR052372">
    <property type="entry name" value="YpjD/HemX"/>
</dbReference>
<gene>
    <name evidence="3" type="ORF">C1H70_09285</name>
</gene>
<dbReference type="Proteomes" id="UP000235547">
    <property type="component" value="Unassembled WGS sequence"/>
</dbReference>
<evidence type="ECO:0000259" key="2">
    <source>
        <dbReference type="Pfam" id="PF01578"/>
    </source>
</evidence>
<feature type="transmembrane region" description="Helical" evidence="1">
    <location>
        <begin position="123"/>
        <end position="147"/>
    </location>
</feature>
<accession>A0A2N7UIW1</accession>
<reference evidence="3 4" key="1">
    <citation type="submission" date="2018-01" db="EMBL/GenBank/DDBJ databases">
        <title>Halomonas endophytica sp. nov., isolated from storage liquid in the stems of Populus euphratica.</title>
        <authorList>
            <person name="Chen C."/>
        </authorList>
    </citation>
    <scope>NUCLEOTIDE SEQUENCE [LARGE SCALE GENOMIC DNA]</scope>
    <source>
        <strain evidence="3 4">BZ-SZ-XJ27</strain>
    </source>
</reference>
<dbReference type="OrthoDB" id="9780793at2"/>
<sequence length="267" mass="28587">MQALSLAVLALILYIAAASWQGLALMRRVPQNPLLVRSMGALGLVFHIALIIVLTDKGQLSTTSLSNNAILLGALVVALLILVSLFKPVLNVSVALFPLAGLILLLAVGLPDTQHVAHSISPGIALHALSSALAFAVLSIAAVQAVIFGLQNQALRHHQTRGIVQALPPLTIMERLLFELIWSGLALLTLSIASGFAFLDNMFAQHLAHKTVLSLTAWGIFATLLFCHHRLGWRGMRAVRWTLGGCAVLLLAYFGSKVILEVVLNRS</sequence>
<dbReference type="RefSeq" id="WP_102588068.1">
    <property type="nucleotide sequence ID" value="NZ_BNAE01000006.1"/>
</dbReference>
<evidence type="ECO:0000313" key="3">
    <source>
        <dbReference type="EMBL" id="PMR80378.1"/>
    </source>
</evidence>
<feature type="transmembrane region" description="Helical" evidence="1">
    <location>
        <begin position="92"/>
        <end position="111"/>
    </location>
</feature>
<feature type="transmembrane region" description="Helical" evidence="1">
    <location>
        <begin position="238"/>
        <end position="260"/>
    </location>
</feature>
<dbReference type="PANTHER" id="PTHR38034:SF1">
    <property type="entry name" value="INNER MEMBRANE PROTEIN YPJD"/>
    <property type="match status" value="1"/>
</dbReference>
<dbReference type="GO" id="GO:0020037">
    <property type="term" value="F:heme binding"/>
    <property type="evidence" value="ECO:0007669"/>
    <property type="project" value="InterPro"/>
</dbReference>
<feature type="transmembrane region" description="Helical" evidence="1">
    <location>
        <begin position="34"/>
        <end position="55"/>
    </location>
</feature>
<dbReference type="EMBL" id="PNRG01000018">
    <property type="protein sequence ID" value="PMR80378.1"/>
    <property type="molecule type" value="Genomic_DNA"/>
</dbReference>
<keyword evidence="1" id="KW-1133">Transmembrane helix</keyword>
<dbReference type="PANTHER" id="PTHR38034">
    <property type="entry name" value="INNER MEMBRANE PROTEIN YPJD"/>
    <property type="match status" value="1"/>
</dbReference>
<dbReference type="AlphaFoldDB" id="A0A2N7UIW1"/>
<dbReference type="GO" id="GO:0005886">
    <property type="term" value="C:plasma membrane"/>
    <property type="evidence" value="ECO:0007669"/>
    <property type="project" value="TreeGrafter"/>
</dbReference>
<protein>
    <submittedName>
        <fullName evidence="3">Cytochrome C biogenesis protein</fullName>
    </submittedName>
</protein>
<feature type="transmembrane region" description="Helical" evidence="1">
    <location>
        <begin position="211"/>
        <end position="232"/>
    </location>
</feature>
<name>A0A2N7UIW1_9GAMM</name>
<proteinExistence type="predicted"/>
<evidence type="ECO:0000256" key="1">
    <source>
        <dbReference type="SAM" id="Phobius"/>
    </source>
</evidence>
<feature type="transmembrane region" description="Helical" evidence="1">
    <location>
        <begin position="67"/>
        <end position="86"/>
    </location>
</feature>
<feature type="transmembrane region" description="Helical" evidence="1">
    <location>
        <begin position="180"/>
        <end position="199"/>
    </location>
</feature>